<dbReference type="GO" id="GO:0030288">
    <property type="term" value="C:outer membrane-bounded periplasmic space"/>
    <property type="evidence" value="ECO:0007669"/>
    <property type="project" value="TreeGrafter"/>
</dbReference>
<feature type="domain" description="Tail specific protease" evidence="2">
    <location>
        <begin position="180"/>
        <end position="400"/>
    </location>
</feature>
<dbReference type="CDD" id="cd07561">
    <property type="entry name" value="Peptidase_S41_CPP_like"/>
    <property type="match status" value="1"/>
</dbReference>
<dbReference type="Pfam" id="PF18294">
    <property type="entry name" value="Pept_S41_N"/>
    <property type="match status" value="1"/>
</dbReference>
<name>A0A316AAL7_9BACT</name>
<evidence type="ECO:0000256" key="1">
    <source>
        <dbReference type="SAM" id="SignalP"/>
    </source>
</evidence>
<dbReference type="PROSITE" id="PS51257">
    <property type="entry name" value="PROKAR_LIPOPROTEIN"/>
    <property type="match status" value="1"/>
</dbReference>
<dbReference type="GO" id="GO:0008236">
    <property type="term" value="F:serine-type peptidase activity"/>
    <property type="evidence" value="ECO:0007669"/>
    <property type="project" value="InterPro"/>
</dbReference>
<protein>
    <submittedName>
        <fullName evidence="3">Peptidase S41-like protein</fullName>
    </submittedName>
</protein>
<dbReference type="RefSeq" id="WP_109677546.1">
    <property type="nucleotide sequence ID" value="NZ_QGDT01000016.1"/>
</dbReference>
<keyword evidence="1" id="KW-0732">Signal</keyword>
<dbReference type="PANTHER" id="PTHR32060:SF30">
    <property type="entry name" value="CARBOXY-TERMINAL PROCESSING PROTEASE CTPA"/>
    <property type="match status" value="1"/>
</dbReference>
<proteinExistence type="predicted"/>
<dbReference type="GO" id="GO:0006508">
    <property type="term" value="P:proteolysis"/>
    <property type="evidence" value="ECO:0007669"/>
    <property type="project" value="InterPro"/>
</dbReference>
<evidence type="ECO:0000313" key="4">
    <source>
        <dbReference type="Proteomes" id="UP000245880"/>
    </source>
</evidence>
<dbReference type="GO" id="GO:0004175">
    <property type="term" value="F:endopeptidase activity"/>
    <property type="evidence" value="ECO:0007669"/>
    <property type="project" value="TreeGrafter"/>
</dbReference>
<reference evidence="3 4" key="1">
    <citation type="submission" date="2018-03" db="EMBL/GenBank/DDBJ databases">
        <title>Genomic Encyclopedia of Archaeal and Bacterial Type Strains, Phase II (KMG-II): from individual species to whole genera.</title>
        <authorList>
            <person name="Goeker M."/>
        </authorList>
    </citation>
    <scope>NUCLEOTIDE SEQUENCE [LARGE SCALE GENOMIC DNA]</scope>
    <source>
        <strain evidence="3 4">DSM 100346</strain>
    </source>
</reference>
<dbReference type="Gene3D" id="3.90.226.10">
    <property type="entry name" value="2-enoyl-CoA Hydratase, Chain A, domain 1"/>
    <property type="match status" value="1"/>
</dbReference>
<dbReference type="InterPro" id="IPR029045">
    <property type="entry name" value="ClpP/crotonase-like_dom_sf"/>
</dbReference>
<accession>A0A316AAL7</accession>
<feature type="signal peptide" evidence="1">
    <location>
        <begin position="1"/>
        <end position="19"/>
    </location>
</feature>
<dbReference type="InterPro" id="IPR041613">
    <property type="entry name" value="Pept_S41_N"/>
</dbReference>
<gene>
    <name evidence="3" type="ORF">CLV98_11618</name>
</gene>
<dbReference type="EMBL" id="QGDT01000016">
    <property type="protein sequence ID" value="PWJ54733.1"/>
    <property type="molecule type" value="Genomic_DNA"/>
</dbReference>
<dbReference type="Proteomes" id="UP000245880">
    <property type="component" value="Unassembled WGS sequence"/>
</dbReference>
<dbReference type="Pfam" id="PF03572">
    <property type="entry name" value="Peptidase_S41"/>
    <property type="match status" value="1"/>
</dbReference>
<dbReference type="OrthoDB" id="7168509at2"/>
<dbReference type="InterPro" id="IPR005151">
    <property type="entry name" value="Tail-specific_protease"/>
</dbReference>
<sequence length="461" mass="51045">MRSKIVVIFLLLTAFSLSCKEKSVEPATVSETNQWIYDQMKYWYYWNDQLPQPPDLTQSPTDLFNSLLYKYDATLRPDGDRFSWIQESADELLAGLGGSEKTTGMEFKLSYYPSGTKNVIGLVTYVWPNSPASAAGIKRGNIFTGINNEALTGDNYQRLLNTDGPLALTLGALDSLGQVNTTQSKTLEKLTLQTDPVYFDSLYQIQGKNIGYLVYNRFNPEPYEADNDLYDNELTAVIGKFKDNGVKHLILDLRYNPGGYVSSATHLASLIGKVTNKDKFYIKEYNKTVTPDLEKEYGATFFYDTFALKDQSIGQDLENLIILTSTGTASASELLINGLKPFMTVTVIGGKTVGKNVGSISLTNKKAGITYGLQPIVTKSFNSQMKSDYNLGFVPDVAAVEGLNLYPFGDPRDPLLGEALFKIVGSRTTRRSLTPGPKELPHSEIMSTMSHKAGGDNMFFD</sequence>
<dbReference type="Gene3D" id="2.30.42.10">
    <property type="match status" value="1"/>
</dbReference>
<evidence type="ECO:0000259" key="2">
    <source>
        <dbReference type="SMART" id="SM00245"/>
    </source>
</evidence>
<dbReference type="InterPro" id="IPR036034">
    <property type="entry name" value="PDZ_sf"/>
</dbReference>
<organism evidence="3 4">
    <name type="scientific">Dyadobacter jejuensis</name>
    <dbReference type="NCBI Taxonomy" id="1082580"/>
    <lineage>
        <taxon>Bacteria</taxon>
        <taxon>Pseudomonadati</taxon>
        <taxon>Bacteroidota</taxon>
        <taxon>Cytophagia</taxon>
        <taxon>Cytophagales</taxon>
        <taxon>Spirosomataceae</taxon>
        <taxon>Dyadobacter</taxon>
    </lineage>
</organism>
<dbReference type="PANTHER" id="PTHR32060">
    <property type="entry name" value="TAIL-SPECIFIC PROTEASE"/>
    <property type="match status" value="1"/>
</dbReference>
<dbReference type="SMART" id="SM00245">
    <property type="entry name" value="TSPc"/>
    <property type="match status" value="1"/>
</dbReference>
<dbReference type="GO" id="GO:0007165">
    <property type="term" value="P:signal transduction"/>
    <property type="evidence" value="ECO:0007669"/>
    <property type="project" value="TreeGrafter"/>
</dbReference>
<comment type="caution">
    <text evidence="3">The sequence shown here is derived from an EMBL/GenBank/DDBJ whole genome shotgun (WGS) entry which is preliminary data.</text>
</comment>
<dbReference type="Gene3D" id="3.30.750.170">
    <property type="match status" value="1"/>
</dbReference>
<keyword evidence="4" id="KW-1185">Reference proteome</keyword>
<dbReference type="AlphaFoldDB" id="A0A316AAL7"/>
<feature type="chain" id="PRO_5016297076" evidence="1">
    <location>
        <begin position="20"/>
        <end position="461"/>
    </location>
</feature>
<dbReference type="SUPFAM" id="SSF52096">
    <property type="entry name" value="ClpP/crotonase"/>
    <property type="match status" value="1"/>
</dbReference>
<dbReference type="SUPFAM" id="SSF50156">
    <property type="entry name" value="PDZ domain-like"/>
    <property type="match status" value="1"/>
</dbReference>
<evidence type="ECO:0000313" key="3">
    <source>
        <dbReference type="EMBL" id="PWJ54733.1"/>
    </source>
</evidence>